<dbReference type="GO" id="GO:0003712">
    <property type="term" value="F:transcription coregulator activity"/>
    <property type="evidence" value="ECO:0007669"/>
    <property type="project" value="TreeGrafter"/>
</dbReference>
<evidence type="ECO:0000313" key="6">
    <source>
        <dbReference type="Proteomes" id="UP000694680"/>
    </source>
</evidence>
<organism evidence="5 6">
    <name type="scientific">Gouania willdenowi</name>
    <name type="common">Blunt-snouted clingfish</name>
    <name type="synonym">Lepadogaster willdenowi</name>
    <dbReference type="NCBI Taxonomy" id="441366"/>
    <lineage>
        <taxon>Eukaryota</taxon>
        <taxon>Metazoa</taxon>
        <taxon>Chordata</taxon>
        <taxon>Craniata</taxon>
        <taxon>Vertebrata</taxon>
        <taxon>Euteleostomi</taxon>
        <taxon>Actinopterygii</taxon>
        <taxon>Neopterygii</taxon>
        <taxon>Teleostei</taxon>
        <taxon>Neoteleostei</taxon>
        <taxon>Acanthomorphata</taxon>
        <taxon>Ovalentaria</taxon>
        <taxon>Blenniimorphae</taxon>
        <taxon>Blenniiformes</taxon>
        <taxon>Gobiesocoidei</taxon>
        <taxon>Gobiesocidae</taxon>
        <taxon>Gobiesocinae</taxon>
        <taxon>Gouania</taxon>
    </lineage>
</organism>
<proteinExistence type="predicted"/>
<evidence type="ECO:0000256" key="4">
    <source>
        <dbReference type="SAM" id="Phobius"/>
    </source>
</evidence>
<feature type="compositionally biased region" description="Basic residues" evidence="3">
    <location>
        <begin position="414"/>
        <end position="424"/>
    </location>
</feature>
<feature type="compositionally biased region" description="Polar residues" evidence="3">
    <location>
        <begin position="328"/>
        <end position="338"/>
    </location>
</feature>
<keyword evidence="4" id="KW-0472">Membrane</keyword>
<gene>
    <name evidence="5" type="primary">mtdh</name>
</gene>
<dbReference type="AlphaFoldDB" id="A0A8C5H382"/>
<feature type="compositionally biased region" description="Polar residues" evidence="3">
    <location>
        <begin position="275"/>
        <end position="295"/>
    </location>
</feature>
<dbReference type="Pfam" id="PF15686">
    <property type="entry name" value="LYRIC"/>
    <property type="match status" value="1"/>
</dbReference>
<evidence type="ECO:0000256" key="1">
    <source>
        <dbReference type="ARBA" id="ARBA00004123"/>
    </source>
</evidence>
<dbReference type="PANTHER" id="PTHR23251">
    <property type="entry name" value="LYSINE-RICH CEACAM1 CO-ISOLATED PROTEIN LYRIC PROTEIN"/>
    <property type="match status" value="1"/>
</dbReference>
<keyword evidence="4" id="KW-1133">Transmembrane helix</keyword>
<reference evidence="5" key="2">
    <citation type="submission" date="2025-08" db="UniProtKB">
        <authorList>
            <consortium name="Ensembl"/>
        </authorList>
    </citation>
    <scope>IDENTIFICATION</scope>
</reference>
<feature type="compositionally biased region" description="Basic and acidic residues" evidence="3">
    <location>
        <begin position="469"/>
        <end position="480"/>
    </location>
</feature>
<sequence>MERWQDEASQQARLLSDRLTQLLSSGLGWLRSELGVDVGLDPELIPPWLILTVAGTGLLLMVALWASLCRALTRRRPALSSENTAEECTRLAGRPVKAEEPKKKKKRSEKKVQPNGKAVSELQEEAIVHEEFVAQHQQLLTESKADKAAELKKSKKKAKQPVKPTKTVTTHGKEPEEGTWETKVSHKEKREQRKKDKGSSDGSGSPGGGNSPVNVPSEQPQPLAPPAPAGQKKKKEKGESTKMKAEKMEAVVPQINSEIADVAAAVTDIAVKPSAQMSGPKTGPWTTSRDPQSMWASGIDDSWTVIERGMPGTELNMVSLSGLALGTTEPQPVSSLPWLSQPRVDDEWSGLNGGSADPGSDWNAPSEAWGNYEEPTPKAPPPQEQPTKVEPLIGADDNEDENGKGEASADGTAKTKKKKKKKKKTAEEGAAAQVDEKEPTPPPAPVKKPPPVQGNTAAVQPIKPAAVEMRAERPVKENKSQKPPVTQVPQKSTNDESTAKQTVNAAPTQQKPEDIQAPKPAKKKKARRET</sequence>
<dbReference type="Proteomes" id="UP000694680">
    <property type="component" value="Chromosome 16"/>
</dbReference>
<feature type="compositionally biased region" description="Low complexity" evidence="3">
    <location>
        <begin position="161"/>
        <end position="170"/>
    </location>
</feature>
<dbReference type="GO" id="GO:0043066">
    <property type="term" value="P:negative regulation of apoptotic process"/>
    <property type="evidence" value="ECO:0007669"/>
    <property type="project" value="InterPro"/>
</dbReference>
<dbReference type="GO" id="GO:0043123">
    <property type="term" value="P:positive regulation of canonical NF-kappaB signal transduction"/>
    <property type="evidence" value="ECO:0007669"/>
    <property type="project" value="InterPro"/>
</dbReference>
<feature type="compositionally biased region" description="Low complexity" evidence="3">
    <location>
        <begin position="211"/>
        <end position="221"/>
    </location>
</feature>
<feature type="compositionally biased region" description="Basic residues" evidence="3">
    <location>
        <begin position="520"/>
        <end position="530"/>
    </location>
</feature>
<evidence type="ECO:0000256" key="2">
    <source>
        <dbReference type="ARBA" id="ARBA00023242"/>
    </source>
</evidence>
<dbReference type="GO" id="GO:0006357">
    <property type="term" value="P:regulation of transcription by RNA polymerase II"/>
    <property type="evidence" value="ECO:0007669"/>
    <property type="project" value="TreeGrafter"/>
</dbReference>
<protein>
    <recommendedName>
        <fullName evidence="7">LYRIC protein</fullName>
    </recommendedName>
</protein>
<evidence type="ECO:0000256" key="3">
    <source>
        <dbReference type="SAM" id="MobiDB-lite"/>
    </source>
</evidence>
<keyword evidence="2" id="KW-0539">Nucleus</keyword>
<feature type="region of interest" description="Disordered" evidence="3">
    <location>
        <begin position="274"/>
        <end position="296"/>
    </location>
</feature>
<dbReference type="PANTHER" id="PTHR23251:SF0">
    <property type="entry name" value="PROTEIN LYRIC"/>
    <property type="match status" value="1"/>
</dbReference>
<evidence type="ECO:0008006" key="7">
    <source>
        <dbReference type="Google" id="ProtNLM"/>
    </source>
</evidence>
<keyword evidence="4" id="KW-0812">Transmembrane</keyword>
<dbReference type="GO" id="GO:0045766">
    <property type="term" value="P:positive regulation of angiogenesis"/>
    <property type="evidence" value="ECO:0007669"/>
    <property type="project" value="InterPro"/>
</dbReference>
<dbReference type="InterPro" id="IPR052305">
    <property type="entry name" value="TransReg_TumorExp"/>
</dbReference>
<feature type="region of interest" description="Disordered" evidence="3">
    <location>
        <begin position="150"/>
        <end position="245"/>
    </location>
</feature>
<keyword evidence="6" id="KW-1185">Reference proteome</keyword>
<feature type="transmembrane region" description="Helical" evidence="4">
    <location>
        <begin position="48"/>
        <end position="68"/>
    </location>
</feature>
<feature type="region of interest" description="Disordered" evidence="3">
    <location>
        <begin position="81"/>
        <end position="118"/>
    </location>
</feature>
<reference evidence="5" key="3">
    <citation type="submission" date="2025-09" db="UniProtKB">
        <authorList>
            <consortium name="Ensembl"/>
        </authorList>
    </citation>
    <scope>IDENTIFICATION</scope>
</reference>
<feature type="compositionally biased region" description="Basic and acidic residues" evidence="3">
    <location>
        <begin position="183"/>
        <end position="199"/>
    </location>
</feature>
<feature type="compositionally biased region" description="Pro residues" evidence="3">
    <location>
        <begin position="440"/>
        <end position="452"/>
    </location>
</feature>
<feature type="compositionally biased region" description="Polar residues" evidence="3">
    <location>
        <begin position="481"/>
        <end position="492"/>
    </location>
</feature>
<evidence type="ECO:0000313" key="5">
    <source>
        <dbReference type="Ensembl" id="ENSGWIP00000038363.1"/>
    </source>
</evidence>
<reference evidence="5" key="1">
    <citation type="submission" date="2020-06" db="EMBL/GenBank/DDBJ databases">
        <authorList>
            <consortium name="Wellcome Sanger Institute Data Sharing"/>
        </authorList>
    </citation>
    <scope>NUCLEOTIDE SEQUENCE [LARGE SCALE GENOMIC DNA]</scope>
</reference>
<dbReference type="InterPro" id="IPR031402">
    <property type="entry name" value="LYRIC"/>
</dbReference>
<comment type="subcellular location">
    <subcellularLocation>
        <location evidence="1">Nucleus</location>
    </subcellularLocation>
</comment>
<name>A0A8C5H382_GOUWI</name>
<dbReference type="OrthoDB" id="8918651at2759"/>
<dbReference type="CTD" id="553275"/>
<feature type="region of interest" description="Disordered" evidence="3">
    <location>
        <begin position="325"/>
        <end position="530"/>
    </location>
</feature>
<dbReference type="GO" id="GO:0005634">
    <property type="term" value="C:nucleus"/>
    <property type="evidence" value="ECO:0007669"/>
    <property type="project" value="UniProtKB-SubCell"/>
</dbReference>
<accession>A0A8C5H382</accession>
<feature type="compositionally biased region" description="Polar residues" evidence="3">
    <location>
        <begin position="499"/>
        <end position="510"/>
    </location>
</feature>
<dbReference type="Ensembl" id="ENSGWIT00000041772.1">
    <property type="protein sequence ID" value="ENSGWIP00000038363.1"/>
    <property type="gene ID" value="ENSGWIG00000019643.1"/>
</dbReference>
<feature type="compositionally biased region" description="Basic and acidic residues" evidence="3">
    <location>
        <begin position="236"/>
        <end position="245"/>
    </location>
</feature>